<dbReference type="InterPro" id="IPR001715">
    <property type="entry name" value="CH_dom"/>
</dbReference>
<evidence type="ECO:0000256" key="1">
    <source>
        <dbReference type="SAM" id="Phobius"/>
    </source>
</evidence>
<dbReference type="WBParaSite" id="EgrG_000510300">
    <property type="protein sequence ID" value="EgrG_000510300"/>
    <property type="gene ID" value="EgrG_000510300"/>
</dbReference>
<evidence type="ECO:0000259" key="2">
    <source>
        <dbReference type="PROSITE" id="PS50021"/>
    </source>
</evidence>
<proteinExistence type="predicted"/>
<reference evidence="3 4" key="1">
    <citation type="journal article" date="2013" name="Nature">
        <title>The genomes of four tapeworm species reveal adaptations to parasitism.</title>
        <authorList>
            <person name="Tsai I.J."/>
            <person name="Zarowiecki M."/>
            <person name="Holroyd N."/>
            <person name="Garciarrubio A."/>
            <person name="Sanchez-Flores A."/>
            <person name="Brooks K.L."/>
            <person name="Tracey A."/>
            <person name="Bobes R.J."/>
            <person name="Fragoso G."/>
            <person name="Sciutto E."/>
            <person name="Aslett M."/>
            <person name="Beasley H."/>
            <person name="Bennett H.M."/>
            <person name="Cai J."/>
            <person name="Camicia F."/>
            <person name="Clark R."/>
            <person name="Cucher M."/>
            <person name="De Silva N."/>
            <person name="Day T.A."/>
            <person name="Deplazes P."/>
            <person name="Estrada K."/>
            <person name="Fernandez C."/>
            <person name="Holland P.W."/>
            <person name="Hou J."/>
            <person name="Hu S."/>
            <person name="Huckvale T."/>
            <person name="Hung S.S."/>
            <person name="Kamenetzky L."/>
            <person name="Keane J.A."/>
            <person name="Kiss F."/>
            <person name="Koziol U."/>
            <person name="Lambert O."/>
            <person name="Liu K."/>
            <person name="Luo X."/>
            <person name="Luo Y."/>
            <person name="Macchiaroli N."/>
            <person name="Nichol S."/>
            <person name="Paps J."/>
            <person name="Parkinson J."/>
            <person name="Pouchkina-Stantcheva N."/>
            <person name="Riddiford N."/>
            <person name="Rosenzvit M."/>
            <person name="Salinas G."/>
            <person name="Wasmuth J.D."/>
            <person name="Zamanian M."/>
            <person name="Zheng Y."/>
            <person name="Cai X."/>
            <person name="Soberon X."/>
            <person name="Olson P.D."/>
            <person name="Laclette J.P."/>
            <person name="Brehm K."/>
            <person name="Berriman M."/>
            <person name="Garciarrubio A."/>
            <person name="Bobes R.J."/>
            <person name="Fragoso G."/>
            <person name="Sanchez-Flores A."/>
            <person name="Estrada K."/>
            <person name="Cevallos M.A."/>
            <person name="Morett E."/>
            <person name="Gonzalez V."/>
            <person name="Portillo T."/>
            <person name="Ochoa-Leyva A."/>
            <person name="Jose M.V."/>
            <person name="Sciutto E."/>
            <person name="Landa A."/>
            <person name="Jimenez L."/>
            <person name="Valdes V."/>
            <person name="Carrero J.C."/>
            <person name="Larralde C."/>
            <person name="Morales-Montor J."/>
            <person name="Limon-Lason J."/>
            <person name="Soberon X."/>
            <person name="Laclette J.P."/>
        </authorList>
    </citation>
    <scope>NUCLEOTIDE SEQUENCE [LARGE SCALE GENOMIC DNA]</scope>
</reference>
<keyword evidence="1" id="KW-1133">Transmembrane helix</keyword>
<dbReference type="InterPro" id="IPR036872">
    <property type="entry name" value="CH_dom_sf"/>
</dbReference>
<dbReference type="SUPFAM" id="SSF47576">
    <property type="entry name" value="Calponin-homology domain, CH-domain"/>
    <property type="match status" value="1"/>
</dbReference>
<evidence type="ECO:0000313" key="3">
    <source>
        <dbReference type="EMBL" id="CDS19764.1"/>
    </source>
</evidence>
<keyword evidence="1" id="KW-0812">Transmembrane</keyword>
<dbReference type="GO" id="GO:0060271">
    <property type="term" value="P:cilium assembly"/>
    <property type="evidence" value="ECO:0007669"/>
    <property type="project" value="TreeGrafter"/>
</dbReference>
<dbReference type="EMBL" id="LK028579">
    <property type="protein sequence ID" value="CDS19764.1"/>
    <property type="molecule type" value="Genomic_DNA"/>
</dbReference>
<reference evidence="3" key="2">
    <citation type="submission" date="2014-06" db="EMBL/GenBank/DDBJ databases">
        <authorList>
            <person name="Aslett M."/>
        </authorList>
    </citation>
    <scope>NUCLEOTIDE SEQUENCE</scope>
</reference>
<dbReference type="GO" id="GO:0005929">
    <property type="term" value="C:cilium"/>
    <property type="evidence" value="ECO:0007669"/>
    <property type="project" value="TreeGrafter"/>
</dbReference>
<feature type="domain" description="Calponin-homology (CH)" evidence="2">
    <location>
        <begin position="765"/>
        <end position="893"/>
    </location>
</feature>
<gene>
    <name evidence="3" type="ORF">EgrG_000510300</name>
</gene>
<name>A0A068WQ71_ECHGR</name>
<keyword evidence="1" id="KW-0472">Membrane</keyword>
<dbReference type="Proteomes" id="UP000492820">
    <property type="component" value="Unassembled WGS sequence"/>
</dbReference>
<dbReference type="InterPro" id="IPR056343">
    <property type="entry name" value="CFAP47_dom"/>
</dbReference>
<evidence type="ECO:0000313" key="4">
    <source>
        <dbReference type="Proteomes" id="UP000492820"/>
    </source>
</evidence>
<dbReference type="Gene3D" id="2.60.40.10">
    <property type="entry name" value="Immunoglobulins"/>
    <property type="match status" value="1"/>
</dbReference>
<dbReference type="InterPro" id="IPR013783">
    <property type="entry name" value="Ig-like_fold"/>
</dbReference>
<reference evidence="5" key="3">
    <citation type="submission" date="2020-10" db="UniProtKB">
        <authorList>
            <consortium name="WormBaseParasite"/>
        </authorList>
    </citation>
    <scope>IDENTIFICATION</scope>
</reference>
<dbReference type="Gene3D" id="1.10.418.10">
    <property type="entry name" value="Calponin-like domain"/>
    <property type="match status" value="1"/>
</dbReference>
<evidence type="ECO:0000313" key="5">
    <source>
        <dbReference type="WBParaSite" id="EgrG_000510300"/>
    </source>
</evidence>
<dbReference type="Pfam" id="PF00307">
    <property type="entry name" value="CH"/>
    <property type="match status" value="1"/>
</dbReference>
<feature type="transmembrane region" description="Helical" evidence="1">
    <location>
        <begin position="2451"/>
        <end position="2474"/>
    </location>
</feature>
<protein>
    <recommendedName>
        <fullName evidence="2">Calponin-homology (CH) domain-containing protein</fullName>
    </recommendedName>
</protein>
<dbReference type="PANTHER" id="PTHR45912">
    <property type="entry name" value="CILIA- AND FLAGELLA-ASSOCIATED PROTEIN 47"/>
    <property type="match status" value="1"/>
</dbReference>
<dbReference type="OrthoDB" id="6288461at2759"/>
<sequence>MSRTTLPIKEKGFISQQHTIDSITASGFIEIAYGKLDDNTICDTRILKVPFSATFEALSVTLKAETTLSDAINLETLDFGCYPQLLDFGTMCLKTISSKVLKIKNCQNRPVLVQLHSHNYQVEIKDDTSRVISPHGTHGFEISVSPKLPGVFQGLLNLQVDGAPFNCINVKAQAELPYLEIYPNKITLKPQRGSTCLISVDGLREFVCLKNHLNMPVHFRWTSNSQWESLKINPEIGIVSPNNCQNCEITYRYSFNEGRIAGGKATFCLSAFLGSPVHLEGVKTEVDVLLHLPSPKLTSTSKRIKLGDVPYGLEIVRTFRLRNIGGGPAFVEFRAPSVVDDVNLNVDPSRVEIRSQEGETFKVSNFDLMLPLIVNGKRITSDACRVTATSIRGLVNVSPRVISVELSPSIVESPEIIQKEFQIESCANQVIQWQIDTSNLPSAISIECDGYQLNFHPLEVPIIVEDDCNQSQMSFVTILIKNVEVKLACHPSHVILPPIPLSTRVDIDLRLTIDSAEYNFQLENIGFATWNEKLQKKCPFSVVLPQGKGESLMAYQRELDSGTSHVIERWLRHYGFPGGIRGLNFPIDFQRCLSLHYIQLQEQPQKSNQIVHSLDVLVECLAHMAASWSLPGVPRSLTLPTDDTATCIGALYNHHAALVCFVESQGGCVGHIMPEYLMTYNDYLDWIRNGRPCGYDDLFYVDIPTKAALDGVSPTPTVILGNANGNVCLRCPLTPTLDEEAFDKTSRIAWVDLFLQLLKTLEIGKGTEAKLLQWIKRSLVHGWTQLCEANTQFNTSTWIHLPRPRIKNFQEDLASGLALAAVIADQASFMKEEVLSEVNLDPKDPQLRFHNAVQVVKALELMRMDADLTPVDIFHPNVLHMTLVLSRLYRLLPEKAESFKFRGAANDIRTMELELTPNSASTLTLSFTVSSLHQCEAYLLLVSQRGYIPRGSTMVFRLIGKATGLKSEEVFNFKTTCYQAVIGSIPIRNPFNAAGHFNLRVMESPPYCPDMSPGRLRGFSCRLSEVFLHVERVTSVEVAFHPFSVGKYRGQLVLSNQDLGDFAIELRGCSTAFKTTSSVNKDEIFKLRCPVNMEHCVNLQLPCKNLARYSAMEWVAEYCLSPLEMERIKISGELCNVVSKLLLFKDSDPLDTKKTRFQIKCDSSIVELPRFLDVDLGKSERSSRYVDLPLRIFCPKKEIHHINIILSAADDLRCFIIECEALEDNTADSTADVLNYRKDMSMERFLADPTVFITEELEKLHPLTNRKDRGLCFYAGRIEIKCQVGDCTHKVDQSDKHDISLFLPKNKSSRTQLFRVESDFPTDILVSDAHVISRPNCRGRCRIVIPIKRRAYTFGKLLFREDSMDSRRIQQSDEPEIRLLYEVNIRIKPAPPIQRLEVICHCLKVNQIIIPLNLSTPLPSDDQHLQVTLEGDDLTGPNITEDVSIYTAEYRPTCVGKVKASAIFYNSNLSEFWVELTLVAKPPLPQIVSPWRCELGRQCIGVVEIANPSRKSYHLSVERVNDRVYAIDSYSLQKEGEMVPLEGANVPLPALSTLYLSVTFRPQEYGHCLNDGEIVLRSEELGELRVQLHGEGSLPTWNSEVCVTSEAGKSQLFSIFFTNPFPYPIDTRCALEAVNSVFDQEMEKASNAFEIRGERHLNLLGNQRKEFHLRFTPSLMHVYRARFEIVARKANLHDGGGWETREIAWSTPLRGTPTLRGTLELPPKDLLQELVHPRKQPKSVHPLLKVKAGTSTPIKLHLNLAGFVKDPDEDMVFNWRFVVDSCHEDTLVDADTVLREAVLLEQTKCDFADPSDNVPHLELSGVFRPSRSFKIDASLCVTSKAGGMWVFPVHLEATLTQKVERRLIFSPQGLWKSDYKKLRLDSREETPAKFRAFLVKTGAGLFSINKTSGLLPAKDAGIFTLIVKFTRKSYGREVMDRLVIQTPTMEWINYEWGICEDCIEGDLTCHIFIRQLQLNAFSRLNPCPNDSEEYSLNLDELDDGYYQCAETAAAFCIVSLEGNIELRLSTHKLSAEMKIFVHIYVGQIDSAHHRQLWNKWIDDRVSLLGTDKARFNTMVSGGGGTGPYKQLTYVPFDHAGSPTAATNPVNNFYEVSKSTLTIRKGFCGDYRVFGVSAMVNQTFNVHIKNCSCKFHKEAHVGKLVGIQDYCDLFTKVEFTLKFSDVNGKTRCSVEDRQDLVCAKVGSNRFKIACLKDDLGIPENRNRSLKDIVLRLDSEKCLLRYVFKIPKLEYADMELRFTPHQNFYNPRNMEVMIQACLHTYCSKEHLHCQVWDPATNQTIIILKSSSRVYIKLDSLMCIRKVLVACRTPEQKKKLLISEIEFDHHLEYEFPRGIIQLEPSNTTFNVLGSRATRKTLARVEDIKCFILGRRLTLQGNGFIDVPAAAMKKHLVKCQLYDCEWEFTLDTSGPRQNLERFTKKMDSTPWIGVKTVRIIIIVVLFHSVVFWYLSLVVILFIHYAKSDRRYITAQQWRQSVHLNDTIPPKYPPNFVSTVTLGSDLIAPEISHKVEELLESFQEVLNLRREIETHHYTT</sequence>
<organism evidence="3">
    <name type="scientific">Echinococcus granulosus</name>
    <name type="common">Hydatid tapeworm</name>
    <dbReference type="NCBI Taxonomy" id="6210"/>
    <lineage>
        <taxon>Eukaryota</taxon>
        <taxon>Metazoa</taxon>
        <taxon>Spiralia</taxon>
        <taxon>Lophotrochozoa</taxon>
        <taxon>Platyhelminthes</taxon>
        <taxon>Cestoda</taxon>
        <taxon>Eucestoda</taxon>
        <taxon>Cyclophyllidea</taxon>
        <taxon>Taeniidae</taxon>
        <taxon>Echinococcus</taxon>
        <taxon>Echinococcus granulosus group</taxon>
    </lineage>
</organism>
<dbReference type="Pfam" id="PF26579">
    <property type="entry name" value="Ig_CFAP47"/>
    <property type="match status" value="1"/>
</dbReference>
<dbReference type="PROSITE" id="PS50021">
    <property type="entry name" value="CH"/>
    <property type="match status" value="1"/>
</dbReference>
<dbReference type="PANTHER" id="PTHR45912:SF3">
    <property type="entry name" value="CILIA- AND FLAGELLA-ASSOCIATED PROTEIN 47"/>
    <property type="match status" value="1"/>
</dbReference>
<dbReference type="InterPro" id="IPR058952">
    <property type="entry name" value="Ig_CFAP47"/>
</dbReference>
<accession>A0A068WQ71</accession>
<dbReference type="Pfam" id="PF24529">
    <property type="entry name" value="CFAP47"/>
    <property type="match status" value="1"/>
</dbReference>